<dbReference type="GO" id="GO:0003677">
    <property type="term" value="F:DNA binding"/>
    <property type="evidence" value="ECO:0007669"/>
    <property type="project" value="UniProtKB-KW"/>
</dbReference>
<keyword evidence="9" id="KW-1185">Reference proteome</keyword>
<dbReference type="KEGG" id="geh:HYN69_13575"/>
<evidence type="ECO:0000256" key="4">
    <source>
        <dbReference type="ARBA" id="ARBA00023125"/>
    </source>
</evidence>
<evidence type="ECO:0000256" key="2">
    <source>
        <dbReference type="ARBA" id="ARBA00023015"/>
    </source>
</evidence>
<dbReference type="OrthoDB" id="7041663at2"/>
<accession>A0A2S0URI2</accession>
<dbReference type="Pfam" id="PF08281">
    <property type="entry name" value="Sigma70_r4_2"/>
    <property type="match status" value="1"/>
</dbReference>
<evidence type="ECO:0000313" key="9">
    <source>
        <dbReference type="Proteomes" id="UP000244496"/>
    </source>
</evidence>
<keyword evidence="4" id="KW-0238">DNA-binding</keyword>
<evidence type="ECO:0000256" key="5">
    <source>
        <dbReference type="ARBA" id="ARBA00023163"/>
    </source>
</evidence>
<comment type="similarity">
    <text evidence="1">Belongs to the sigma-70 factor family. ECF subfamily.</text>
</comment>
<evidence type="ECO:0000256" key="1">
    <source>
        <dbReference type="ARBA" id="ARBA00010641"/>
    </source>
</evidence>
<dbReference type="InterPro" id="IPR013324">
    <property type="entry name" value="RNA_pol_sigma_r3/r4-like"/>
</dbReference>
<name>A0A2S0URI2_9RHOB</name>
<dbReference type="SUPFAM" id="SSF88946">
    <property type="entry name" value="Sigma2 domain of RNA polymerase sigma factors"/>
    <property type="match status" value="1"/>
</dbReference>
<dbReference type="NCBIfam" id="NF009165">
    <property type="entry name" value="PRK12512.1"/>
    <property type="match status" value="1"/>
</dbReference>
<proteinExistence type="inferred from homology"/>
<dbReference type="Proteomes" id="UP000244496">
    <property type="component" value="Chromosome"/>
</dbReference>
<dbReference type="EMBL" id="CP028918">
    <property type="protein sequence ID" value="AWB50403.1"/>
    <property type="molecule type" value="Genomic_DNA"/>
</dbReference>
<dbReference type="Gene3D" id="1.10.10.10">
    <property type="entry name" value="Winged helix-like DNA-binding domain superfamily/Winged helix DNA-binding domain"/>
    <property type="match status" value="1"/>
</dbReference>
<dbReference type="InterPro" id="IPR007627">
    <property type="entry name" value="RNA_pol_sigma70_r2"/>
</dbReference>
<protein>
    <submittedName>
        <fullName evidence="8">SigD protein</fullName>
    </submittedName>
</protein>
<dbReference type="PANTHER" id="PTHR43133:SF58">
    <property type="entry name" value="ECF RNA POLYMERASE SIGMA FACTOR SIGD"/>
    <property type="match status" value="1"/>
</dbReference>
<dbReference type="SUPFAM" id="SSF88659">
    <property type="entry name" value="Sigma3 and sigma4 domains of RNA polymerase sigma factors"/>
    <property type="match status" value="1"/>
</dbReference>
<dbReference type="InterPro" id="IPR013325">
    <property type="entry name" value="RNA_pol_sigma_r2"/>
</dbReference>
<dbReference type="GO" id="GO:0016987">
    <property type="term" value="F:sigma factor activity"/>
    <property type="evidence" value="ECO:0007669"/>
    <property type="project" value="UniProtKB-KW"/>
</dbReference>
<dbReference type="InterPro" id="IPR036388">
    <property type="entry name" value="WH-like_DNA-bd_sf"/>
</dbReference>
<dbReference type="PANTHER" id="PTHR43133">
    <property type="entry name" value="RNA POLYMERASE ECF-TYPE SIGMA FACTO"/>
    <property type="match status" value="1"/>
</dbReference>
<dbReference type="Pfam" id="PF04542">
    <property type="entry name" value="Sigma70_r2"/>
    <property type="match status" value="1"/>
</dbReference>
<evidence type="ECO:0000259" key="7">
    <source>
        <dbReference type="Pfam" id="PF08281"/>
    </source>
</evidence>
<keyword evidence="5" id="KW-0804">Transcription</keyword>
<dbReference type="InterPro" id="IPR013249">
    <property type="entry name" value="RNA_pol_sigma70_r4_t2"/>
</dbReference>
<reference evidence="8 9" key="1">
    <citation type="submission" date="2018-04" db="EMBL/GenBank/DDBJ databases">
        <title>Genome sequencing of Gemmobacter.</title>
        <authorList>
            <person name="Yi H."/>
            <person name="Baek M.-G."/>
        </authorList>
    </citation>
    <scope>NUCLEOTIDE SEQUENCE [LARGE SCALE GENOMIC DNA]</scope>
    <source>
        <strain evidence="8 9">HYN0069</strain>
    </source>
</reference>
<organism evidence="8 9">
    <name type="scientific">Paragemmobacter aquarius</name>
    <dbReference type="NCBI Taxonomy" id="2169400"/>
    <lineage>
        <taxon>Bacteria</taxon>
        <taxon>Pseudomonadati</taxon>
        <taxon>Pseudomonadota</taxon>
        <taxon>Alphaproteobacteria</taxon>
        <taxon>Rhodobacterales</taxon>
        <taxon>Paracoccaceae</taxon>
        <taxon>Paragemmobacter</taxon>
    </lineage>
</organism>
<keyword evidence="3" id="KW-0731">Sigma factor</keyword>
<dbReference type="AlphaFoldDB" id="A0A2S0URI2"/>
<keyword evidence="2" id="KW-0805">Transcription regulation</keyword>
<sequence length="181" mass="19462">MAEQGDEWAPLLAAANAGDARAYGRFLQAVTPVLRGIVRAKGGSLGVATCEDVLQEVLLAIHLKRHTWQPGHPVRPWAYAITRHKVIDAFRARGRKIDVPIEDFADVLAADAGPDPTEAADMAKMIGMLDTRSATIIQKIGLEGVSVADTGAAMTMSEGAVRVALHRALKTLAILRERHVK</sequence>
<evidence type="ECO:0000256" key="3">
    <source>
        <dbReference type="ARBA" id="ARBA00023082"/>
    </source>
</evidence>
<dbReference type="Gene3D" id="1.10.1740.10">
    <property type="match status" value="1"/>
</dbReference>
<dbReference type="GO" id="GO:0006352">
    <property type="term" value="P:DNA-templated transcription initiation"/>
    <property type="evidence" value="ECO:0007669"/>
    <property type="project" value="InterPro"/>
</dbReference>
<feature type="domain" description="RNA polymerase sigma factor 70 region 4 type 2" evidence="7">
    <location>
        <begin position="123"/>
        <end position="172"/>
    </location>
</feature>
<evidence type="ECO:0000313" key="8">
    <source>
        <dbReference type="EMBL" id="AWB50403.1"/>
    </source>
</evidence>
<feature type="domain" description="RNA polymerase sigma-70 region 2" evidence="6">
    <location>
        <begin position="30"/>
        <end position="95"/>
    </location>
</feature>
<evidence type="ECO:0000259" key="6">
    <source>
        <dbReference type="Pfam" id="PF04542"/>
    </source>
</evidence>
<gene>
    <name evidence="8" type="ORF">HYN69_13575</name>
</gene>
<dbReference type="InterPro" id="IPR039425">
    <property type="entry name" value="RNA_pol_sigma-70-like"/>
</dbReference>